<accession>X1MQX6</accession>
<dbReference type="AlphaFoldDB" id="X1MQX6"/>
<evidence type="ECO:0000313" key="1">
    <source>
        <dbReference type="EMBL" id="GAI33723.1"/>
    </source>
</evidence>
<dbReference type="EMBL" id="BARV01029732">
    <property type="protein sequence ID" value="GAI33723.1"/>
    <property type="molecule type" value="Genomic_DNA"/>
</dbReference>
<comment type="caution">
    <text evidence="1">The sequence shown here is derived from an EMBL/GenBank/DDBJ whole genome shotgun (WGS) entry which is preliminary data.</text>
</comment>
<reference evidence="1" key="1">
    <citation type="journal article" date="2014" name="Front. Microbiol.">
        <title>High frequency of phylogenetically diverse reductive dehalogenase-homologous genes in deep subseafloor sedimentary metagenomes.</title>
        <authorList>
            <person name="Kawai M."/>
            <person name="Futagami T."/>
            <person name="Toyoda A."/>
            <person name="Takaki Y."/>
            <person name="Nishi S."/>
            <person name="Hori S."/>
            <person name="Arai W."/>
            <person name="Tsubouchi T."/>
            <person name="Morono Y."/>
            <person name="Uchiyama I."/>
            <person name="Ito T."/>
            <person name="Fujiyama A."/>
            <person name="Inagaki F."/>
            <person name="Takami H."/>
        </authorList>
    </citation>
    <scope>NUCLEOTIDE SEQUENCE</scope>
    <source>
        <strain evidence="1">Expedition CK06-06</strain>
    </source>
</reference>
<protein>
    <submittedName>
        <fullName evidence="1">Uncharacterized protein</fullName>
    </submittedName>
</protein>
<organism evidence="1">
    <name type="scientific">marine sediment metagenome</name>
    <dbReference type="NCBI Taxonomy" id="412755"/>
    <lineage>
        <taxon>unclassified sequences</taxon>
        <taxon>metagenomes</taxon>
        <taxon>ecological metagenomes</taxon>
    </lineage>
</organism>
<gene>
    <name evidence="1" type="ORF">S06H3_47344</name>
</gene>
<proteinExistence type="predicted"/>
<sequence length="94" mass="10724">MLFLVTYRWRDGEQEYYTRRFTNSEDLDEANRKAEAYLSDMWADRTINDNGDYQPPCGYPVVRVSSITGCATLEDAVKAIGFIDDDVAVEALSK</sequence>
<name>X1MQX6_9ZZZZ</name>